<dbReference type="InterPro" id="IPR012132">
    <property type="entry name" value="GMC_OxRdtase"/>
</dbReference>
<keyword evidence="3" id="KW-0285">Flavoprotein</keyword>
<accession>A0A439D0H7</accession>
<reference evidence="7 8" key="1">
    <citation type="submission" date="2018-12" db="EMBL/GenBank/DDBJ databases">
        <title>Draft genome sequence of Xylaria grammica IHI A82.</title>
        <authorList>
            <person name="Buettner E."/>
            <person name="Kellner H."/>
        </authorList>
    </citation>
    <scope>NUCLEOTIDE SEQUENCE [LARGE SCALE GENOMIC DNA]</scope>
    <source>
        <strain evidence="7 8">IHI A82</strain>
    </source>
</reference>
<evidence type="ECO:0000313" key="8">
    <source>
        <dbReference type="Proteomes" id="UP000286045"/>
    </source>
</evidence>
<dbReference type="GO" id="GO:0016491">
    <property type="term" value="F:oxidoreductase activity"/>
    <property type="evidence" value="ECO:0007669"/>
    <property type="project" value="UniProtKB-KW"/>
</dbReference>
<evidence type="ECO:0000256" key="4">
    <source>
        <dbReference type="ARBA" id="ARBA00022827"/>
    </source>
</evidence>
<dbReference type="GO" id="GO:0050660">
    <property type="term" value="F:flavin adenine dinucleotide binding"/>
    <property type="evidence" value="ECO:0007669"/>
    <property type="project" value="InterPro"/>
</dbReference>
<comment type="caution">
    <text evidence="7">The sequence shown here is derived from an EMBL/GenBank/DDBJ whole genome shotgun (WGS) entry which is preliminary data.</text>
</comment>
<feature type="chain" id="PRO_5019144834" evidence="6">
    <location>
        <begin position="20"/>
        <end position="291"/>
    </location>
</feature>
<keyword evidence="4" id="KW-0274">FAD</keyword>
<dbReference type="Gene3D" id="3.30.560.10">
    <property type="entry name" value="Glucose Oxidase, domain 3"/>
    <property type="match status" value="1"/>
</dbReference>
<organism evidence="7 8">
    <name type="scientific">Xylaria grammica</name>
    <dbReference type="NCBI Taxonomy" id="363999"/>
    <lineage>
        <taxon>Eukaryota</taxon>
        <taxon>Fungi</taxon>
        <taxon>Dikarya</taxon>
        <taxon>Ascomycota</taxon>
        <taxon>Pezizomycotina</taxon>
        <taxon>Sordariomycetes</taxon>
        <taxon>Xylariomycetidae</taxon>
        <taxon>Xylariales</taxon>
        <taxon>Xylariaceae</taxon>
        <taxon>Xylaria</taxon>
    </lineage>
</organism>
<dbReference type="PANTHER" id="PTHR11552:SF201">
    <property type="entry name" value="GLUCOSE-METHANOL-CHOLINE OXIDOREDUCTASE N-TERMINAL DOMAIN-CONTAINING PROTEIN"/>
    <property type="match status" value="1"/>
</dbReference>
<evidence type="ECO:0000256" key="1">
    <source>
        <dbReference type="ARBA" id="ARBA00001974"/>
    </source>
</evidence>
<keyword evidence="5" id="KW-0560">Oxidoreductase</keyword>
<evidence type="ECO:0000256" key="6">
    <source>
        <dbReference type="SAM" id="SignalP"/>
    </source>
</evidence>
<dbReference type="PANTHER" id="PTHR11552">
    <property type="entry name" value="GLUCOSE-METHANOL-CHOLINE GMC OXIDOREDUCTASE"/>
    <property type="match status" value="1"/>
</dbReference>
<keyword evidence="8" id="KW-1185">Reference proteome</keyword>
<evidence type="ECO:0000256" key="3">
    <source>
        <dbReference type="ARBA" id="ARBA00022630"/>
    </source>
</evidence>
<dbReference type="EMBL" id="RYZI01000231">
    <property type="protein sequence ID" value="RWA07876.1"/>
    <property type="molecule type" value="Genomic_DNA"/>
</dbReference>
<dbReference type="SUPFAM" id="SSF51905">
    <property type="entry name" value="FAD/NAD(P)-binding domain"/>
    <property type="match status" value="1"/>
</dbReference>
<sequence length="291" mass="31637">MFSFKNLLLAAVAATATQAYSNNCDGSFFSPTLGDCKTGLANINVYTQYSDHSQFSYGNCYIIYATNGAGAQPVSGQVILDTANNILNQCSSHHGSYGTNNNCASCHVTVNYRSWIRRLGGAYVKMAFTRWKLDRSQITTSGLASHPPLQSSSGNTVGLVLANRPSEDSTVRVLVLEADKDRRSDSRITTPLLYQALMGADVDWDVVTEPQAAPNDKTIGLPLGRVLEGSSAINGQVFLAISKEVIYFRSAAPRAVKLDLGYLRYLLDLEVHARRMNPESMNEYAETALGS</sequence>
<protein>
    <submittedName>
        <fullName evidence="7">Uncharacterized protein</fullName>
    </submittedName>
</protein>
<name>A0A439D0H7_9PEZI</name>
<dbReference type="Gene3D" id="3.50.50.60">
    <property type="entry name" value="FAD/NAD(P)-binding domain"/>
    <property type="match status" value="1"/>
</dbReference>
<evidence type="ECO:0000256" key="2">
    <source>
        <dbReference type="ARBA" id="ARBA00010790"/>
    </source>
</evidence>
<gene>
    <name evidence="7" type="ORF">EKO27_g7228</name>
</gene>
<evidence type="ECO:0000313" key="7">
    <source>
        <dbReference type="EMBL" id="RWA07876.1"/>
    </source>
</evidence>
<dbReference type="InterPro" id="IPR036188">
    <property type="entry name" value="FAD/NAD-bd_sf"/>
</dbReference>
<comment type="cofactor">
    <cofactor evidence="1">
        <name>FAD</name>
        <dbReference type="ChEBI" id="CHEBI:57692"/>
    </cofactor>
</comment>
<feature type="signal peptide" evidence="6">
    <location>
        <begin position="1"/>
        <end position="19"/>
    </location>
</feature>
<dbReference type="STRING" id="363999.A0A439D0H7"/>
<proteinExistence type="inferred from homology"/>
<dbReference type="AlphaFoldDB" id="A0A439D0H7"/>
<dbReference type="Proteomes" id="UP000286045">
    <property type="component" value="Unassembled WGS sequence"/>
</dbReference>
<comment type="similarity">
    <text evidence="2">Belongs to the GMC oxidoreductase family.</text>
</comment>
<keyword evidence="6" id="KW-0732">Signal</keyword>
<evidence type="ECO:0000256" key="5">
    <source>
        <dbReference type="ARBA" id="ARBA00023002"/>
    </source>
</evidence>